<dbReference type="STRING" id="1637975.AN957_09840"/>
<organism evidence="2 3">
    <name type="scientific">Cytobacillus solani</name>
    <dbReference type="NCBI Taxonomy" id="1637975"/>
    <lineage>
        <taxon>Bacteria</taxon>
        <taxon>Bacillati</taxon>
        <taxon>Bacillota</taxon>
        <taxon>Bacilli</taxon>
        <taxon>Bacillales</taxon>
        <taxon>Bacillaceae</taxon>
        <taxon>Cytobacillus</taxon>
    </lineage>
</organism>
<evidence type="ECO:0000313" key="3">
    <source>
        <dbReference type="Proteomes" id="UP000050996"/>
    </source>
</evidence>
<dbReference type="EMBL" id="LJIX01000006">
    <property type="protein sequence ID" value="KQL18840.1"/>
    <property type="molecule type" value="Genomic_DNA"/>
</dbReference>
<gene>
    <name evidence="2" type="ORF">AN957_09840</name>
</gene>
<sequence>MGAISEKERRLESKYPALDNPAGVRMLLGDYHALKERQYAGDYDAVVILVDLATAIERAGLTDRQREALRLVFEDDLSQVDTADMLGVSKQTVNRLVSVGLAKVARVFESWARQGEGYSLDVNETEGERQNDEIH</sequence>
<evidence type="ECO:0000259" key="1">
    <source>
        <dbReference type="Pfam" id="PF04545"/>
    </source>
</evidence>
<dbReference type="RefSeq" id="WP_056683818.1">
    <property type="nucleotide sequence ID" value="NZ_LJIX01000006.1"/>
</dbReference>
<dbReference type="AlphaFoldDB" id="A0A0Q3QMH1"/>
<dbReference type="CDD" id="cd06171">
    <property type="entry name" value="Sigma70_r4"/>
    <property type="match status" value="1"/>
</dbReference>
<dbReference type="PATRIC" id="fig|1637975.4.peg.1749"/>
<dbReference type="SUPFAM" id="SSF88659">
    <property type="entry name" value="Sigma3 and sigma4 domains of RNA polymerase sigma factors"/>
    <property type="match status" value="1"/>
</dbReference>
<accession>A0A0Q3QMH1</accession>
<reference evidence="2 3" key="1">
    <citation type="submission" date="2015-09" db="EMBL/GenBank/DDBJ databases">
        <title>Genome sequencing project for genomic taxonomy and phylogenomics of Bacillus-like bacteria.</title>
        <authorList>
            <person name="Liu B."/>
            <person name="Wang J."/>
            <person name="Zhu Y."/>
            <person name="Liu G."/>
            <person name="Chen Q."/>
            <person name="Chen Z."/>
            <person name="Lan J."/>
            <person name="Che J."/>
            <person name="Ge C."/>
            <person name="Shi H."/>
            <person name="Pan Z."/>
            <person name="Liu X."/>
        </authorList>
    </citation>
    <scope>NUCLEOTIDE SEQUENCE [LARGE SCALE GENOMIC DNA]</scope>
    <source>
        <strain evidence="2 3">FJAT-18043</strain>
    </source>
</reference>
<dbReference type="Proteomes" id="UP000050996">
    <property type="component" value="Unassembled WGS sequence"/>
</dbReference>
<protein>
    <recommendedName>
        <fullName evidence="1">RNA polymerase sigma-70 region 4 domain-containing protein</fullName>
    </recommendedName>
</protein>
<dbReference type="InterPro" id="IPR036388">
    <property type="entry name" value="WH-like_DNA-bd_sf"/>
</dbReference>
<comment type="caution">
    <text evidence="2">The sequence shown here is derived from an EMBL/GenBank/DDBJ whole genome shotgun (WGS) entry which is preliminary data.</text>
</comment>
<dbReference type="InterPro" id="IPR013324">
    <property type="entry name" value="RNA_pol_sigma_r3/r4-like"/>
</dbReference>
<keyword evidence="3" id="KW-1185">Reference proteome</keyword>
<proteinExistence type="predicted"/>
<name>A0A0Q3QMH1_9BACI</name>
<dbReference type="Pfam" id="PF04545">
    <property type="entry name" value="Sigma70_r4"/>
    <property type="match status" value="1"/>
</dbReference>
<evidence type="ECO:0000313" key="2">
    <source>
        <dbReference type="EMBL" id="KQL18840.1"/>
    </source>
</evidence>
<feature type="domain" description="RNA polymerase sigma-70 region 4" evidence="1">
    <location>
        <begin position="60"/>
        <end position="104"/>
    </location>
</feature>
<dbReference type="Gene3D" id="1.10.10.10">
    <property type="entry name" value="Winged helix-like DNA-binding domain superfamily/Winged helix DNA-binding domain"/>
    <property type="match status" value="1"/>
</dbReference>
<dbReference type="GO" id="GO:0006352">
    <property type="term" value="P:DNA-templated transcription initiation"/>
    <property type="evidence" value="ECO:0007669"/>
    <property type="project" value="InterPro"/>
</dbReference>
<dbReference type="InterPro" id="IPR007630">
    <property type="entry name" value="RNA_pol_sigma70_r4"/>
</dbReference>
<dbReference type="GO" id="GO:0003700">
    <property type="term" value="F:DNA-binding transcription factor activity"/>
    <property type="evidence" value="ECO:0007669"/>
    <property type="project" value="InterPro"/>
</dbReference>